<name>R7THG2_CAPTE</name>
<reference evidence="2" key="3">
    <citation type="submission" date="2015-06" db="UniProtKB">
        <authorList>
            <consortium name="EnsemblMetazoa"/>
        </authorList>
    </citation>
    <scope>IDENTIFICATION</scope>
</reference>
<feature type="non-terminal residue" evidence="1">
    <location>
        <position position="1"/>
    </location>
</feature>
<sequence length="166" mass="18640">ERPTPGPQRNTPVDSSVCLICGNGNNVKLDDLGDRSQCPCQQDSIKVKDVRWNGRLTYPRNALPRPITPSWRPTELPKRITYDSNKLIASVYAKAAQSKTKDGKYVLKYQEPPKPPENQRVPAQTFPKLITRYCSKSSDSPPGDPLVCIDTYQHDSKLSVINQSMQ</sequence>
<dbReference type="EnsemblMetazoa" id="CapteT216702">
    <property type="protein sequence ID" value="CapteP216702"/>
    <property type="gene ID" value="CapteG216702"/>
</dbReference>
<dbReference type="HOGENOM" id="CLU_1606755_0_0_1"/>
<dbReference type="EMBL" id="AMQN01031786">
    <property type="status" value="NOT_ANNOTATED_CDS"/>
    <property type="molecule type" value="Genomic_DNA"/>
</dbReference>
<protein>
    <submittedName>
        <fullName evidence="1 2">Uncharacterized protein</fullName>
    </submittedName>
</protein>
<organism evidence="1">
    <name type="scientific">Capitella teleta</name>
    <name type="common">Polychaete worm</name>
    <dbReference type="NCBI Taxonomy" id="283909"/>
    <lineage>
        <taxon>Eukaryota</taxon>
        <taxon>Metazoa</taxon>
        <taxon>Spiralia</taxon>
        <taxon>Lophotrochozoa</taxon>
        <taxon>Annelida</taxon>
        <taxon>Polychaeta</taxon>
        <taxon>Sedentaria</taxon>
        <taxon>Scolecida</taxon>
        <taxon>Capitellidae</taxon>
        <taxon>Capitella</taxon>
    </lineage>
</organism>
<reference evidence="3" key="1">
    <citation type="submission" date="2012-12" db="EMBL/GenBank/DDBJ databases">
        <authorList>
            <person name="Hellsten U."/>
            <person name="Grimwood J."/>
            <person name="Chapman J.A."/>
            <person name="Shapiro H."/>
            <person name="Aerts A."/>
            <person name="Otillar R.P."/>
            <person name="Terry A.Y."/>
            <person name="Boore J.L."/>
            <person name="Simakov O."/>
            <person name="Marletaz F."/>
            <person name="Cho S.-J."/>
            <person name="Edsinger-Gonzales E."/>
            <person name="Havlak P."/>
            <person name="Kuo D.-H."/>
            <person name="Larsson T."/>
            <person name="Lv J."/>
            <person name="Arendt D."/>
            <person name="Savage R."/>
            <person name="Osoegawa K."/>
            <person name="de Jong P."/>
            <person name="Lindberg D.R."/>
            <person name="Seaver E.C."/>
            <person name="Weisblat D.A."/>
            <person name="Putnam N.H."/>
            <person name="Grigoriev I.V."/>
            <person name="Rokhsar D.S."/>
        </authorList>
    </citation>
    <scope>NUCLEOTIDE SEQUENCE</scope>
    <source>
        <strain evidence="3">I ESC-2004</strain>
    </source>
</reference>
<reference evidence="1 3" key="2">
    <citation type="journal article" date="2013" name="Nature">
        <title>Insights into bilaterian evolution from three spiralian genomes.</title>
        <authorList>
            <person name="Simakov O."/>
            <person name="Marletaz F."/>
            <person name="Cho S.J."/>
            <person name="Edsinger-Gonzales E."/>
            <person name="Havlak P."/>
            <person name="Hellsten U."/>
            <person name="Kuo D.H."/>
            <person name="Larsson T."/>
            <person name="Lv J."/>
            <person name="Arendt D."/>
            <person name="Savage R."/>
            <person name="Osoegawa K."/>
            <person name="de Jong P."/>
            <person name="Grimwood J."/>
            <person name="Chapman J.A."/>
            <person name="Shapiro H."/>
            <person name="Aerts A."/>
            <person name="Otillar R.P."/>
            <person name="Terry A.Y."/>
            <person name="Boore J.L."/>
            <person name="Grigoriev I.V."/>
            <person name="Lindberg D.R."/>
            <person name="Seaver E.C."/>
            <person name="Weisblat D.A."/>
            <person name="Putnam N.H."/>
            <person name="Rokhsar D.S."/>
        </authorList>
    </citation>
    <scope>NUCLEOTIDE SEQUENCE</scope>
    <source>
        <strain evidence="1 3">I ESC-2004</strain>
    </source>
</reference>
<proteinExistence type="predicted"/>
<evidence type="ECO:0000313" key="3">
    <source>
        <dbReference type="Proteomes" id="UP000014760"/>
    </source>
</evidence>
<evidence type="ECO:0000313" key="2">
    <source>
        <dbReference type="EnsemblMetazoa" id="CapteP216702"/>
    </source>
</evidence>
<keyword evidence="3" id="KW-1185">Reference proteome</keyword>
<dbReference type="Proteomes" id="UP000014760">
    <property type="component" value="Unassembled WGS sequence"/>
</dbReference>
<accession>R7THG2</accession>
<dbReference type="EMBL" id="KB310860">
    <property type="protein sequence ID" value="ELT90555.1"/>
    <property type="molecule type" value="Genomic_DNA"/>
</dbReference>
<dbReference type="AlphaFoldDB" id="R7THG2"/>
<evidence type="ECO:0000313" key="1">
    <source>
        <dbReference type="EMBL" id="ELT90555.1"/>
    </source>
</evidence>
<gene>
    <name evidence="1" type="ORF">CAPTEDRAFT_216702</name>
</gene>